<reference evidence="1 2" key="1">
    <citation type="journal article" date="2018" name="Nat. Biotechnol.">
        <title>A standardized bacterial taxonomy based on genome phylogeny substantially revises the tree of life.</title>
        <authorList>
            <person name="Parks D.H."/>
            <person name="Chuvochina M."/>
            <person name="Waite D.W."/>
            <person name="Rinke C."/>
            <person name="Skarshewski A."/>
            <person name="Chaumeil P.A."/>
            <person name="Hugenholtz P."/>
        </authorList>
    </citation>
    <scope>NUCLEOTIDE SEQUENCE [LARGE SCALE GENOMIC DNA]</scope>
    <source>
        <strain evidence="1">UBA9169</strain>
    </source>
</reference>
<proteinExistence type="predicted"/>
<organism evidence="1 2">
    <name type="scientific">Roseovarius nubinhibens</name>
    <dbReference type="NCBI Taxonomy" id="314263"/>
    <lineage>
        <taxon>Bacteria</taxon>
        <taxon>Pseudomonadati</taxon>
        <taxon>Pseudomonadota</taxon>
        <taxon>Alphaproteobacteria</taxon>
        <taxon>Rhodobacterales</taxon>
        <taxon>Roseobacteraceae</taxon>
        <taxon>Roseovarius</taxon>
    </lineage>
</organism>
<evidence type="ECO:0000313" key="2">
    <source>
        <dbReference type="Proteomes" id="UP000264719"/>
    </source>
</evidence>
<accession>A0A348W9T6</accession>
<dbReference type="Proteomes" id="UP000264719">
    <property type="component" value="Unassembled WGS sequence"/>
</dbReference>
<dbReference type="EMBL" id="DMVW01000052">
    <property type="protein sequence ID" value="HAR51298.1"/>
    <property type="molecule type" value="Genomic_DNA"/>
</dbReference>
<dbReference type="AlphaFoldDB" id="A0A348W9T6"/>
<sequence length="53" mass="5725">GRKIRIGQGFVENVKAEAIGPEIAALKRALLILHAPRDETVGIENASEIFLQA</sequence>
<protein>
    <submittedName>
        <fullName evidence="1">Osmotically inducible protein C</fullName>
    </submittedName>
</protein>
<name>A0A348W9T6_9RHOB</name>
<evidence type="ECO:0000313" key="1">
    <source>
        <dbReference type="EMBL" id="HAR51298.1"/>
    </source>
</evidence>
<feature type="non-terminal residue" evidence="1">
    <location>
        <position position="1"/>
    </location>
</feature>
<comment type="caution">
    <text evidence="1">The sequence shown here is derived from an EMBL/GenBank/DDBJ whole genome shotgun (WGS) entry which is preliminary data.</text>
</comment>
<gene>
    <name evidence="1" type="ORF">DCS45_05385</name>
</gene>
<feature type="non-terminal residue" evidence="1">
    <location>
        <position position="53"/>
    </location>
</feature>